<organism evidence="1 2">
    <name type="scientific">Desulfovibrio desulfuricans</name>
    <dbReference type="NCBI Taxonomy" id="876"/>
    <lineage>
        <taxon>Bacteria</taxon>
        <taxon>Pseudomonadati</taxon>
        <taxon>Thermodesulfobacteriota</taxon>
        <taxon>Desulfovibrionia</taxon>
        <taxon>Desulfovibrionales</taxon>
        <taxon>Desulfovibrionaceae</taxon>
        <taxon>Desulfovibrio</taxon>
    </lineage>
</organism>
<protein>
    <recommendedName>
        <fullName evidence="3">Flagellin</fullName>
    </recommendedName>
</protein>
<proteinExistence type="predicted"/>
<accession>A0A4P7UNL0</accession>
<dbReference type="Proteomes" id="UP000297065">
    <property type="component" value="Chromosome"/>
</dbReference>
<evidence type="ECO:0000313" key="1">
    <source>
        <dbReference type="EMBL" id="QCC86391.1"/>
    </source>
</evidence>
<dbReference type="OrthoDB" id="5447284at2"/>
<gene>
    <name evidence="1" type="ORF">DDIC_10995</name>
</gene>
<sequence>MDFYDQLMAYSFLKSGSLNLLLDNLPQPAPVARYKSGSEMMAEALTGRIRSDSSMLQQGSKNATEAANIATLIANSASSIRDNLTSMLTLAQEVKADPTQGSVNSAEFKSLAQEISATISTAKYNNISLVDKSGWANDSRLTVSSDGNSSTLNIQLGYYGSKFTLNDMSYLSYLNSVDLSSSSLDLDALISSLSTNITSANIIYSGNNSLATSYTDEAKYMVEQANILKKAADDAMPSEEDPLLRDIGSIISTTS</sequence>
<evidence type="ECO:0000313" key="2">
    <source>
        <dbReference type="Proteomes" id="UP000297065"/>
    </source>
</evidence>
<dbReference type="RefSeq" id="WP_136400480.1">
    <property type="nucleotide sequence ID" value="NZ_CP036295.1"/>
</dbReference>
<dbReference type="EMBL" id="CP036295">
    <property type="protein sequence ID" value="QCC86391.1"/>
    <property type="molecule type" value="Genomic_DNA"/>
</dbReference>
<dbReference type="AlphaFoldDB" id="A0A4P7UNL0"/>
<name>A0A4P7UNL0_DESDE</name>
<dbReference type="Gene3D" id="1.20.1330.10">
    <property type="entry name" value="f41 fragment of flagellin, N-terminal domain"/>
    <property type="match status" value="1"/>
</dbReference>
<dbReference type="SUPFAM" id="SSF64518">
    <property type="entry name" value="Phase 1 flagellin"/>
    <property type="match status" value="1"/>
</dbReference>
<reference evidence="1 2" key="1">
    <citation type="submission" date="2019-02" db="EMBL/GenBank/DDBJ databases">
        <title>Complete Genome Sequence of Desulfovibrio desulfuricans IC1, a Sulfonate Utilizing Anaerobe.</title>
        <authorList>
            <person name="Day L.A."/>
            <person name="De Leon K.B."/>
            <person name="Wall J.D."/>
        </authorList>
    </citation>
    <scope>NUCLEOTIDE SEQUENCE [LARGE SCALE GENOMIC DNA]</scope>
    <source>
        <strain evidence="1 2">IC1</strain>
    </source>
</reference>
<evidence type="ECO:0008006" key="3">
    <source>
        <dbReference type="Google" id="ProtNLM"/>
    </source>
</evidence>